<evidence type="ECO:0000313" key="11">
    <source>
        <dbReference type="Proteomes" id="UP000075714"/>
    </source>
</evidence>
<feature type="coiled-coil region" evidence="7">
    <location>
        <begin position="201"/>
        <end position="235"/>
    </location>
</feature>
<sequence length="2302" mass="241053">MADPDRRAQLDQTPTRGSKAPHGAYGAYGASPGPRLAYGATRLETERAKLIIQSQELQIWDMSREEELVLLRADNEQLEQQLEALRDKLSRGLVREGVLDSLQFALRKARTQRDAEVREADALFNQLQEAKATAQELRDLHSALATALGGLDDEWSELPLLEERARELRAMAQAGTRDPSRLTPDDMAVVLRGLIALASRGSELEREVQTLRGEKAALQQVLEAAQQQADELAVQTVPLQATPGQPPQLPPDQAQGKSQALAQAQAQAQAQQQALAEALAEAQAQARQEREQQEREAAALRREADDMRAKLDEYRSFLADNQQEIEQLQNELKRLRQASTTQPQHHSDHGAAAGAAHEVAELQDLALRAQRQAAEREAEVGAQHEQRIAELRQQLEAAAAAAATAAAAREAQLVRQHAEALTQAVAQAAAQGAAQAMAQAAAREAELAEQQTAATARVVDLERQLSELASRQATVLSELQQRLAAAESQHAAAVAELAKLQAQLAAATARATATAAAAAAAAAEREAELEGQHAEALATQASRLQSQGHEALVAQAAQFQMQQAEALAVQGAVLADQASAEQRALEGRLAAQLERRLAELQERLREEAQERSVERERELAERLAREHAEQLARREAELRARHAERLAEQAAELARIHAEQAAATAAQHAAELAAHTAEYERRVAQIATATQPAFDKPAAAAAAAAAAAEHAALEAQLRSAFAVQLAHALAEQEARLAAEAVEREARQAEAIRAEAEARAAQAASAARLAAMRDVAQLAARHEEEAARREADLRQQVEELCAQLAAASSQQQAAATAPNAEEAGEESVAESAVAVVTAARKREEELVQQLSQREQRLAETEASLEVAQAEAERLQQATVEAMERQYVEAVARLGREHEQAGGHGWECGGSAGACYGMRIPVVGIAVFAMMGMARAADSAVVALYWRPSTMGVVGAAESRVAHELREANLRRALERQSHEAREQRRALEEQLRATQSQLAGLWAELEESPGTTAVDAGANPAAHRSEQDLAANLLRALRQGSQGGDGDGGGGDSWVDSSVEGLPRKGLLREARRGSSWVRRTKGRRREADTGEEDSSDGLSFAPSARLTVEAEDGYDSPLEAVEGASGGPEMQRRASSGAETDVDRTSSSAGTGVVQSPSRGAGTQWNICNRDAPVHSPGVVHSTATSGGRARSQQLDDDDDDGDAEWGELQSAPVAATTAGATQTAGQGQGTSDPASPATVNVSDIRNGAAAGCGASPTPSSVSTTSSYNSETECHADDYDEDDEERRSALAEALAQSRRASAAGANPLPPALLEIQRRRLTLSGGGAAPPAVNVSADVEGQASGNTAAACNPLQEVPPPVDDLELTLGGAPLPPAPQQQRREQESSSPRPPHGALATHARPSDGADAVLDVFDLGASFDFILKDRQGLLEAAAAAAAVVPAPPELRGDGGQCTAAQRSTGAPDMDAVDSYCYGEGGNEGDGSGQTMHNDASSSATATASRSSGRRLAGANVVTPASASSSARASSGPSPPTSSASPSRSPSDSTTDTPRAGLPFMRLNALFEEGPEATALEAEEPSPPWSNSWEFVGGIAKPLSPRSAVAAAAPAPPHGRLQYLIGDNCGGGIDATVSVTTRIPGPELDSTALPAATPAAPERASPSAAASASGSAAALTLSAQEARQRGRAVLGRVLCRVAELEGQCRVLAAGASPVALSSATASRAGHTSEAGSWDSVGPEATSDASAVPLPLPLPGPVAPRPAGDGSTPLPRPGTVGGHGLATPGSALVTTAHDDGEKGLVAWAAAAPLPDPEMAADVVGALEGLRGDLFELEKLHQLTLRWAAVRGGGGGGMDVALMQALAQSIQAQLAGQLGQLQERIVELQQQNAALLAAATTASAPITPLPLAGGAAAAAANHHLAFMMPDGNNPFPPGEHFHDFECPGTLFGEGCYSQNSAYVAHSYASGNGGGNVCSSSQGGGGGLGASSQYHRQQYDADLGPESITALLQQHAAPGVNLSIDYATEIQLTDSAPIGQGQFGSVYRGMYAGRSVAIKVLPKMFLGDASPSELETFVQEAAVLSGVDHPNVVKFYGGCLTPPHVGPRAHGGGGGGWGGAELMDRSLADVLYGTPDEPFPLRRVLSTGLDVARGLDYLHARTPAIVHRDLKPENILLDGRGTAKISDFGLARCKYQSYVKTNRREAGSLAYMAPECFDAGVGKLTDRLDVFSFGVLLWVMLTRQFPWQGMRTHEFLQRMVIGGGRLAVPQDDGVCPLALRRLLSACWADAPSERPSCGAIVGELERMLKYMPADG</sequence>
<keyword evidence="4" id="KW-0418">Kinase</keyword>
<keyword evidence="3 6" id="KW-0547">Nucleotide-binding</keyword>
<feature type="coiled-coil region" evidence="7">
    <location>
        <begin position="731"/>
        <end position="809"/>
    </location>
</feature>
<feature type="domain" description="Protein kinase" evidence="9">
    <location>
        <begin position="2019"/>
        <end position="2295"/>
    </location>
</feature>
<evidence type="ECO:0000256" key="2">
    <source>
        <dbReference type="ARBA" id="ARBA00022679"/>
    </source>
</evidence>
<feature type="region of interest" description="Disordered" evidence="8">
    <location>
        <begin position="1117"/>
        <end position="1309"/>
    </location>
</feature>
<evidence type="ECO:0000259" key="9">
    <source>
        <dbReference type="PROSITE" id="PS50011"/>
    </source>
</evidence>
<dbReference type="Pfam" id="PF07714">
    <property type="entry name" value="PK_Tyr_Ser-Thr"/>
    <property type="match status" value="1"/>
</dbReference>
<dbReference type="InterPro" id="IPR051681">
    <property type="entry name" value="Ser/Thr_Kinases-Pseudokinases"/>
</dbReference>
<gene>
    <name evidence="10" type="ORF">GPECTOR_17g869</name>
</gene>
<feature type="coiled-coil region" evidence="7">
    <location>
        <begin position="469"/>
        <end position="510"/>
    </location>
</feature>
<organism evidence="10 11">
    <name type="scientific">Gonium pectorale</name>
    <name type="common">Green alga</name>
    <dbReference type="NCBI Taxonomy" id="33097"/>
    <lineage>
        <taxon>Eukaryota</taxon>
        <taxon>Viridiplantae</taxon>
        <taxon>Chlorophyta</taxon>
        <taxon>core chlorophytes</taxon>
        <taxon>Chlorophyceae</taxon>
        <taxon>CS clade</taxon>
        <taxon>Chlamydomonadales</taxon>
        <taxon>Volvocaceae</taxon>
        <taxon>Gonium</taxon>
    </lineage>
</organism>
<accession>A0A150GKC0</accession>
<dbReference type="InterPro" id="IPR008271">
    <property type="entry name" value="Ser/Thr_kinase_AS"/>
</dbReference>
<evidence type="ECO:0000256" key="5">
    <source>
        <dbReference type="ARBA" id="ARBA00022840"/>
    </source>
</evidence>
<evidence type="ECO:0000313" key="10">
    <source>
        <dbReference type="EMBL" id="KXZ50231.1"/>
    </source>
</evidence>
<evidence type="ECO:0000256" key="4">
    <source>
        <dbReference type="ARBA" id="ARBA00022777"/>
    </source>
</evidence>
<dbReference type="PROSITE" id="PS50011">
    <property type="entry name" value="PROTEIN_KINASE_DOM"/>
    <property type="match status" value="1"/>
</dbReference>
<feature type="compositionally biased region" description="Gly residues" evidence="8">
    <location>
        <begin position="1473"/>
        <end position="1482"/>
    </location>
</feature>
<keyword evidence="11" id="KW-1185">Reference proteome</keyword>
<dbReference type="InterPro" id="IPR001245">
    <property type="entry name" value="Ser-Thr/Tyr_kinase_cat_dom"/>
</dbReference>
<dbReference type="EMBL" id="LSYV01000018">
    <property type="protein sequence ID" value="KXZ50231.1"/>
    <property type="molecule type" value="Genomic_DNA"/>
</dbReference>
<evidence type="ECO:0000256" key="7">
    <source>
        <dbReference type="SAM" id="Coils"/>
    </source>
</evidence>
<feature type="region of interest" description="Disordered" evidence="8">
    <location>
        <begin position="1719"/>
        <end position="1778"/>
    </location>
</feature>
<feature type="compositionally biased region" description="Low complexity" evidence="8">
    <location>
        <begin position="1290"/>
        <end position="1306"/>
    </location>
</feature>
<feature type="compositionally biased region" description="Pro residues" evidence="8">
    <location>
        <begin position="1743"/>
        <end position="1753"/>
    </location>
</feature>
<feature type="binding site" evidence="6">
    <location>
        <position position="2046"/>
    </location>
    <ligand>
        <name>ATP</name>
        <dbReference type="ChEBI" id="CHEBI:30616"/>
    </ligand>
</feature>
<dbReference type="Proteomes" id="UP000075714">
    <property type="component" value="Unassembled WGS sequence"/>
</dbReference>
<feature type="coiled-coil region" evidence="7">
    <location>
        <begin position="1859"/>
        <end position="1886"/>
    </location>
</feature>
<feature type="coiled-coil region" evidence="7">
    <location>
        <begin position="575"/>
        <end position="653"/>
    </location>
</feature>
<dbReference type="OrthoDB" id="1668230at2759"/>
<feature type="region of interest" description="Disordered" evidence="8">
    <location>
        <begin position="1071"/>
        <end position="1102"/>
    </location>
</feature>
<feature type="coiled-coil region" evidence="7">
    <location>
        <begin position="965"/>
        <end position="996"/>
    </location>
</feature>
<reference evidence="11" key="1">
    <citation type="journal article" date="2016" name="Nat. Commun.">
        <title>The Gonium pectorale genome demonstrates co-option of cell cycle regulation during the evolution of multicellularity.</title>
        <authorList>
            <person name="Hanschen E.R."/>
            <person name="Marriage T.N."/>
            <person name="Ferris P.J."/>
            <person name="Hamaji T."/>
            <person name="Toyoda A."/>
            <person name="Fujiyama A."/>
            <person name="Neme R."/>
            <person name="Noguchi H."/>
            <person name="Minakuchi Y."/>
            <person name="Suzuki M."/>
            <person name="Kawai-Toyooka H."/>
            <person name="Smith D.R."/>
            <person name="Sparks H."/>
            <person name="Anderson J."/>
            <person name="Bakaric R."/>
            <person name="Luria V."/>
            <person name="Karger A."/>
            <person name="Kirschner M.W."/>
            <person name="Durand P.M."/>
            <person name="Michod R.E."/>
            <person name="Nozaki H."/>
            <person name="Olson B.J."/>
        </authorList>
    </citation>
    <scope>NUCLEOTIDE SEQUENCE [LARGE SCALE GENOMIC DNA]</scope>
    <source>
        <strain evidence="11">NIES-2863</strain>
    </source>
</reference>
<dbReference type="Gene3D" id="1.10.510.10">
    <property type="entry name" value="Transferase(Phosphotransferase) domain 1"/>
    <property type="match status" value="1"/>
</dbReference>
<dbReference type="GO" id="GO:0005524">
    <property type="term" value="F:ATP binding"/>
    <property type="evidence" value="ECO:0007669"/>
    <property type="project" value="UniProtKB-UniRule"/>
</dbReference>
<dbReference type="PROSITE" id="PS00107">
    <property type="entry name" value="PROTEIN_KINASE_ATP"/>
    <property type="match status" value="1"/>
</dbReference>
<feature type="region of interest" description="Disordered" evidence="8">
    <location>
        <begin position="1635"/>
        <end position="1661"/>
    </location>
</feature>
<evidence type="ECO:0000256" key="6">
    <source>
        <dbReference type="PROSITE-ProRule" id="PRU10141"/>
    </source>
</evidence>
<evidence type="ECO:0000256" key="1">
    <source>
        <dbReference type="ARBA" id="ARBA00022527"/>
    </source>
</evidence>
<feature type="compositionally biased region" description="Low complexity" evidence="8">
    <location>
        <begin position="1490"/>
        <end position="1550"/>
    </location>
</feature>
<dbReference type="PANTHER" id="PTHR44329">
    <property type="entry name" value="SERINE/THREONINE-PROTEIN KINASE TNNI3K-RELATED"/>
    <property type="match status" value="1"/>
</dbReference>
<feature type="region of interest" description="Disordered" evidence="8">
    <location>
        <begin position="1"/>
        <end position="28"/>
    </location>
</feature>
<dbReference type="InterPro" id="IPR011009">
    <property type="entry name" value="Kinase-like_dom_sf"/>
</dbReference>
<keyword evidence="1" id="KW-0723">Serine/threonine-protein kinase</keyword>
<feature type="compositionally biased region" description="Polar residues" evidence="8">
    <location>
        <begin position="1145"/>
        <end position="1167"/>
    </location>
</feature>
<keyword evidence="2" id="KW-0808">Transferase</keyword>
<dbReference type="SMART" id="SM00220">
    <property type="entry name" value="S_TKc"/>
    <property type="match status" value="1"/>
</dbReference>
<feature type="region of interest" description="Disordered" evidence="8">
    <location>
        <begin position="240"/>
        <end position="265"/>
    </location>
</feature>
<feature type="coiled-coil region" evidence="7">
    <location>
        <begin position="839"/>
        <end position="883"/>
    </location>
</feature>
<proteinExistence type="predicted"/>
<keyword evidence="5 6" id="KW-0067">ATP-binding</keyword>
<dbReference type="GO" id="GO:0004674">
    <property type="term" value="F:protein serine/threonine kinase activity"/>
    <property type="evidence" value="ECO:0007669"/>
    <property type="project" value="UniProtKB-KW"/>
</dbReference>
<feature type="coiled-coil region" evidence="7">
    <location>
        <begin position="68"/>
        <end position="140"/>
    </location>
</feature>
<feature type="region of interest" description="Disordered" evidence="8">
    <location>
        <begin position="1337"/>
        <end position="1402"/>
    </location>
</feature>
<name>A0A150GKC0_GONPE</name>
<feature type="region of interest" description="Disordered" evidence="8">
    <location>
        <begin position="336"/>
        <end position="356"/>
    </location>
</feature>
<dbReference type="InterPro" id="IPR017441">
    <property type="entry name" value="Protein_kinase_ATP_BS"/>
</dbReference>
<dbReference type="STRING" id="33097.A0A150GKC0"/>
<dbReference type="PANTHER" id="PTHR44329:SF214">
    <property type="entry name" value="PROTEIN KINASE DOMAIN-CONTAINING PROTEIN"/>
    <property type="match status" value="1"/>
</dbReference>
<feature type="compositionally biased region" description="Low complexity" evidence="8">
    <location>
        <begin position="1215"/>
        <end position="1226"/>
    </location>
</feature>
<feature type="region of interest" description="Disordered" evidence="8">
    <location>
        <begin position="1442"/>
        <end position="1551"/>
    </location>
</feature>
<comment type="caution">
    <text evidence="10">The sequence shown here is derived from an EMBL/GenBank/DDBJ whole genome shotgun (WGS) entry which is preliminary data.</text>
</comment>
<evidence type="ECO:0000256" key="3">
    <source>
        <dbReference type="ARBA" id="ARBA00022741"/>
    </source>
</evidence>
<evidence type="ECO:0000256" key="8">
    <source>
        <dbReference type="SAM" id="MobiDB-lite"/>
    </source>
</evidence>
<dbReference type="Gene3D" id="3.30.200.20">
    <property type="entry name" value="Phosphorylase Kinase, domain 1"/>
    <property type="match status" value="1"/>
</dbReference>
<feature type="compositionally biased region" description="Polar residues" evidence="8">
    <location>
        <begin position="1232"/>
        <end position="1244"/>
    </location>
</feature>
<dbReference type="InterPro" id="IPR000719">
    <property type="entry name" value="Prot_kinase_dom"/>
</dbReference>
<dbReference type="SUPFAM" id="SSF56112">
    <property type="entry name" value="Protein kinase-like (PK-like)"/>
    <property type="match status" value="1"/>
</dbReference>
<feature type="compositionally biased region" description="Acidic residues" evidence="8">
    <location>
        <begin position="1195"/>
        <end position="1206"/>
    </location>
</feature>
<feature type="compositionally biased region" description="Gly residues" evidence="8">
    <location>
        <begin position="1040"/>
        <end position="1051"/>
    </location>
</feature>
<feature type="region of interest" description="Disordered" evidence="8">
    <location>
        <begin position="1038"/>
        <end position="1059"/>
    </location>
</feature>
<feature type="compositionally biased region" description="Low complexity" evidence="8">
    <location>
        <begin position="1640"/>
        <end position="1661"/>
    </location>
</feature>
<protein>
    <recommendedName>
        <fullName evidence="9">Protein kinase domain-containing protein</fullName>
    </recommendedName>
</protein>
<dbReference type="PROSITE" id="PS00108">
    <property type="entry name" value="PROTEIN_KINASE_ST"/>
    <property type="match status" value="1"/>
</dbReference>
<feature type="compositionally biased region" description="Low complexity" evidence="8">
    <location>
        <begin position="1256"/>
        <end position="1267"/>
    </location>
</feature>
<keyword evidence="7" id="KW-0175">Coiled coil</keyword>